<sequence>MGFARSLADFFLFTSLFIACCAVAMTLHAAQFYGIPADSRLLLFVLCGTLSSYNFHWMLTPALYGESRKAAWSYGHRKLHAALFGVSAAGAAWWGLQLIAHWRWLLLTAFITFLYSAPKIPGPLFRHLKRVAVGKTAFLALAWTHIPYILPLLLSGREWRMMDYLLVFNRFYLIYAICILFDYRDRESDRAEGIRSLVTALPEAGIRRLFTGALAVFFASGGLLPFLGVPMTETAWLLLPGILLAFAYRRSLRGRSDYFYYFALDGLMALSAIGSLITAFT</sequence>
<dbReference type="EMBL" id="SJZI01000052">
    <property type="protein sequence ID" value="TCJ12021.1"/>
    <property type="molecule type" value="Genomic_DNA"/>
</dbReference>
<evidence type="ECO:0000256" key="4">
    <source>
        <dbReference type="ARBA" id="ARBA00023136"/>
    </source>
</evidence>
<dbReference type="PROSITE" id="PS51257">
    <property type="entry name" value="PROKAR_LIPOPROTEIN"/>
    <property type="match status" value="1"/>
</dbReference>
<comment type="caution">
    <text evidence="6">The sequence shown here is derived from an EMBL/GenBank/DDBJ whole genome shotgun (WGS) entry which is preliminary data.</text>
</comment>
<dbReference type="AlphaFoldDB" id="A0A4R1B2H0"/>
<evidence type="ECO:0000256" key="5">
    <source>
        <dbReference type="SAM" id="Phobius"/>
    </source>
</evidence>
<reference evidence="6 7" key="1">
    <citation type="submission" date="2019-03" db="EMBL/GenBank/DDBJ databases">
        <authorList>
            <person name="Kim M.K.M."/>
        </authorList>
    </citation>
    <scope>NUCLEOTIDE SEQUENCE [LARGE SCALE GENOMIC DNA]</scope>
    <source>
        <strain evidence="6 7">17J68-12</strain>
    </source>
</reference>
<dbReference type="Proteomes" id="UP000295334">
    <property type="component" value="Unassembled WGS sequence"/>
</dbReference>
<feature type="transmembrane region" description="Helical" evidence="5">
    <location>
        <begin position="258"/>
        <end position="280"/>
    </location>
</feature>
<dbReference type="GO" id="GO:0016020">
    <property type="term" value="C:membrane"/>
    <property type="evidence" value="ECO:0007669"/>
    <property type="project" value="UniProtKB-SubCell"/>
</dbReference>
<feature type="transmembrane region" description="Helical" evidence="5">
    <location>
        <begin position="39"/>
        <end position="59"/>
    </location>
</feature>
<dbReference type="OrthoDB" id="1467772at2"/>
<dbReference type="Pfam" id="PF01040">
    <property type="entry name" value="UbiA"/>
    <property type="match status" value="1"/>
</dbReference>
<evidence type="ECO:0000256" key="2">
    <source>
        <dbReference type="ARBA" id="ARBA00022692"/>
    </source>
</evidence>
<keyword evidence="4 5" id="KW-0472">Membrane</keyword>
<gene>
    <name evidence="6" type="ORF">EPD60_15805</name>
</gene>
<dbReference type="InterPro" id="IPR000537">
    <property type="entry name" value="UbiA_prenyltransferase"/>
</dbReference>
<feature type="transmembrane region" description="Helical" evidence="5">
    <location>
        <begin position="234"/>
        <end position="251"/>
    </location>
</feature>
<keyword evidence="2 5" id="KW-0812">Transmembrane</keyword>
<keyword evidence="7" id="KW-1185">Reference proteome</keyword>
<dbReference type="RefSeq" id="WP_131450498.1">
    <property type="nucleotide sequence ID" value="NZ_SJZI01000052.1"/>
</dbReference>
<evidence type="ECO:0000256" key="1">
    <source>
        <dbReference type="ARBA" id="ARBA00004141"/>
    </source>
</evidence>
<evidence type="ECO:0008006" key="8">
    <source>
        <dbReference type="Google" id="ProtNLM"/>
    </source>
</evidence>
<accession>A0A4R1B2H0</accession>
<dbReference type="GO" id="GO:0016765">
    <property type="term" value="F:transferase activity, transferring alkyl or aryl (other than methyl) groups"/>
    <property type="evidence" value="ECO:0007669"/>
    <property type="project" value="InterPro"/>
</dbReference>
<keyword evidence="3 5" id="KW-1133">Transmembrane helix</keyword>
<comment type="subcellular location">
    <subcellularLocation>
        <location evidence="1">Membrane</location>
        <topology evidence="1">Multi-pass membrane protein</topology>
    </subcellularLocation>
</comment>
<feature type="transmembrane region" description="Helical" evidence="5">
    <location>
        <begin position="79"/>
        <end position="96"/>
    </location>
</feature>
<feature type="transmembrane region" description="Helical" evidence="5">
    <location>
        <begin position="102"/>
        <end position="120"/>
    </location>
</feature>
<name>A0A4R1B2H0_9BACT</name>
<evidence type="ECO:0000313" key="6">
    <source>
        <dbReference type="EMBL" id="TCJ12021.1"/>
    </source>
</evidence>
<protein>
    <recommendedName>
        <fullName evidence="8">UbiA prenyltransferase family protein</fullName>
    </recommendedName>
</protein>
<feature type="transmembrane region" description="Helical" evidence="5">
    <location>
        <begin position="162"/>
        <end position="181"/>
    </location>
</feature>
<proteinExistence type="predicted"/>
<evidence type="ECO:0000313" key="7">
    <source>
        <dbReference type="Proteomes" id="UP000295334"/>
    </source>
</evidence>
<feature type="transmembrane region" description="Helical" evidence="5">
    <location>
        <begin position="132"/>
        <end position="150"/>
    </location>
</feature>
<organism evidence="6 7">
    <name type="scientific">Flaviaesturariibacter flavus</name>
    <dbReference type="NCBI Taxonomy" id="2502780"/>
    <lineage>
        <taxon>Bacteria</taxon>
        <taxon>Pseudomonadati</taxon>
        <taxon>Bacteroidota</taxon>
        <taxon>Chitinophagia</taxon>
        <taxon>Chitinophagales</taxon>
        <taxon>Chitinophagaceae</taxon>
        <taxon>Flaviaestuariibacter</taxon>
    </lineage>
</organism>
<evidence type="ECO:0000256" key="3">
    <source>
        <dbReference type="ARBA" id="ARBA00022989"/>
    </source>
</evidence>